<dbReference type="KEGG" id="scc:Spico_1248"/>
<accession>F4GLR4</accession>
<dbReference type="AlphaFoldDB" id="F4GLR4"/>
<proteinExistence type="predicted"/>
<reference evidence="2" key="1">
    <citation type="submission" date="2011-04" db="EMBL/GenBank/DDBJ databases">
        <title>The complete genome of Spirochaeta coccoides DSM 17374.</title>
        <authorList>
            <person name="Lucas S."/>
            <person name="Copeland A."/>
            <person name="Lapidus A."/>
            <person name="Bruce D."/>
            <person name="Goodwin L."/>
            <person name="Pitluck S."/>
            <person name="Peters L."/>
            <person name="Kyrpides N."/>
            <person name="Mavromatis K."/>
            <person name="Pagani I."/>
            <person name="Ivanova N."/>
            <person name="Ovchinnikova G."/>
            <person name="Lu M."/>
            <person name="Detter J.C."/>
            <person name="Tapia R."/>
            <person name="Han C."/>
            <person name="Land M."/>
            <person name="Hauser L."/>
            <person name="Markowitz V."/>
            <person name="Cheng J.-F."/>
            <person name="Hugenholtz P."/>
            <person name="Woyke T."/>
            <person name="Wu D."/>
            <person name="Spring S."/>
            <person name="Schroeder M."/>
            <person name="Brambilla E."/>
            <person name="Klenk H.-P."/>
            <person name="Eisen J.A."/>
        </authorList>
    </citation>
    <scope>NUCLEOTIDE SEQUENCE [LARGE SCALE GENOMIC DNA]</scope>
    <source>
        <strain evidence="2">ATCC BAA-1237 / DSM 17374 / SPN1</strain>
    </source>
</reference>
<dbReference type="eggNOG" id="ENOG5033UX3">
    <property type="taxonomic scope" value="Bacteria"/>
</dbReference>
<dbReference type="HOGENOM" id="CLU_470818_0_0_12"/>
<dbReference type="EMBL" id="CP002659">
    <property type="protein sequence ID" value="AEC02458.1"/>
    <property type="molecule type" value="Genomic_DNA"/>
</dbReference>
<sequence length="579" mass="65445">MVDRKLRLCVLLIGLLVAVPLFPTDMKSFIVIGYSISEYSFAVTGKTKEESLRHDVVPPVEPVYDTQDALIMALDGKRQALLNRRLFNSVSYSHALTEIVDSIAYYGVLFTVGDASSFFVLPYPKYSTDDGIRFGVKGSEKNLFGTYSQFNFVVNTTQTAGRDKDTFWDWSRREDFFQIDFDNLQLGSAIVDMDTEFSGRLFSHGEYKLDVNVKEIPFFGATLRFNPSIKGTREDDSSWTVSEYKLITDLGTLMIGGSRHSWYNEIILTGQTSDAIAAITTIRRHDLSVLSHPIAFSLTWDAAADLRDSDGNRDFIPTRVKVGPDVGTEFSLPLGFRWSTNIASRLNIPRKDALAYWMTISFSNTLSRSDINWHDDFRTGSTLKLRFDMDWFMIPEPELMNPLDSRKAGWTAEAQFTWFPFATKVFNPSLRIVGHYSDTARKLLPLENEDITIADNMRGILESNSTVRTSGNDRTFALIGNFNFTTRFITLESFIKTYVSPFIDVGIFSNMDAFSMKTEDYDWLGTIGVEGIGILSKFPSFPIRASLGVNLKDIIDYAKGIKSASGIEHEIFIGMDFFF</sequence>
<reference evidence="1 2" key="2">
    <citation type="journal article" date="2012" name="Stand. Genomic Sci.">
        <title>Complete genome sequence of the termite hindgut bacterium Spirochaeta coccoides type strain (SPN1(T)), reclassification in the genus Sphaerochaeta as Sphaerochaeta coccoides comb. nov. and emendations of the family Spirochaetaceae and the genus Sphaerochaeta.</title>
        <authorList>
            <person name="Abt B."/>
            <person name="Han C."/>
            <person name="Scheuner C."/>
            <person name="Lu M."/>
            <person name="Lapidus A."/>
            <person name="Nolan M."/>
            <person name="Lucas S."/>
            <person name="Hammon N."/>
            <person name="Deshpande S."/>
            <person name="Cheng J.F."/>
            <person name="Tapia R."/>
            <person name="Goodwin L.A."/>
            <person name="Pitluck S."/>
            <person name="Liolios K."/>
            <person name="Pagani I."/>
            <person name="Ivanova N."/>
            <person name="Mavromatis K."/>
            <person name="Mikhailova N."/>
            <person name="Huntemann M."/>
            <person name="Pati A."/>
            <person name="Chen A."/>
            <person name="Palaniappan K."/>
            <person name="Land M."/>
            <person name="Hauser L."/>
            <person name="Brambilla E.M."/>
            <person name="Rohde M."/>
            <person name="Spring S."/>
            <person name="Gronow S."/>
            <person name="Goker M."/>
            <person name="Woyke T."/>
            <person name="Bristow J."/>
            <person name="Eisen J.A."/>
            <person name="Markowitz V."/>
            <person name="Hugenholtz P."/>
            <person name="Kyrpides N.C."/>
            <person name="Klenk H.P."/>
            <person name="Detter J.C."/>
        </authorList>
    </citation>
    <scope>NUCLEOTIDE SEQUENCE [LARGE SCALE GENOMIC DNA]</scope>
    <source>
        <strain evidence="2">ATCC BAA-1237 / DSM 17374 / SPN1</strain>
    </source>
</reference>
<dbReference type="RefSeq" id="WP_013739853.1">
    <property type="nucleotide sequence ID" value="NC_015436.1"/>
</dbReference>
<dbReference type="OrthoDB" id="368857at2"/>
<name>F4GLR4_PARC1</name>
<evidence type="ECO:0000313" key="2">
    <source>
        <dbReference type="Proteomes" id="UP000007939"/>
    </source>
</evidence>
<gene>
    <name evidence="1" type="ordered locus">Spico_1248</name>
</gene>
<dbReference type="Proteomes" id="UP000007939">
    <property type="component" value="Chromosome"/>
</dbReference>
<dbReference type="STRING" id="760011.Spico_1248"/>
<protein>
    <submittedName>
        <fullName evidence="1">Uncharacterized protein</fullName>
    </submittedName>
</protein>
<organism evidence="1 2">
    <name type="scientific">Parasphaerochaeta coccoides (strain ATCC BAA-1237 / DSM 17374 / SPN1)</name>
    <name type="common">Sphaerochaeta coccoides</name>
    <dbReference type="NCBI Taxonomy" id="760011"/>
    <lineage>
        <taxon>Bacteria</taxon>
        <taxon>Pseudomonadati</taxon>
        <taxon>Spirochaetota</taxon>
        <taxon>Spirochaetia</taxon>
        <taxon>Spirochaetales</taxon>
        <taxon>Sphaerochaetaceae</taxon>
        <taxon>Parasphaerochaeta</taxon>
    </lineage>
</organism>
<keyword evidence="2" id="KW-1185">Reference proteome</keyword>
<evidence type="ECO:0000313" key="1">
    <source>
        <dbReference type="EMBL" id="AEC02458.1"/>
    </source>
</evidence>